<keyword evidence="5" id="KW-0819">tRNA processing</keyword>
<evidence type="ECO:0000256" key="8">
    <source>
        <dbReference type="ARBA" id="ARBA00022741"/>
    </source>
</evidence>
<dbReference type="InterPro" id="IPR052390">
    <property type="entry name" value="tRNA_nt/polyA_polymerase"/>
</dbReference>
<dbReference type="EMBL" id="MIJE01000005">
    <property type="protein sequence ID" value="OEF97735.1"/>
    <property type="molecule type" value="Genomic_DNA"/>
</dbReference>
<dbReference type="OrthoDB" id="9805698at2"/>
<dbReference type="GO" id="GO:0000166">
    <property type="term" value="F:nucleotide binding"/>
    <property type="evidence" value="ECO:0007669"/>
    <property type="project" value="UniProtKB-KW"/>
</dbReference>
<dbReference type="AlphaFoldDB" id="A0A1E5G411"/>
<dbReference type="SUPFAM" id="SSF64182">
    <property type="entry name" value="DHH phosphoesterases"/>
    <property type="match status" value="1"/>
</dbReference>
<dbReference type="STRING" id="766136.BHF68_14155"/>
<dbReference type="Pfam" id="PF01368">
    <property type="entry name" value="DHH"/>
    <property type="match status" value="1"/>
</dbReference>
<dbReference type="SUPFAM" id="SSF81301">
    <property type="entry name" value="Nucleotidyltransferase"/>
    <property type="match status" value="1"/>
</dbReference>
<evidence type="ECO:0000313" key="14">
    <source>
        <dbReference type="EMBL" id="OEF97735.1"/>
    </source>
</evidence>
<evidence type="ECO:0000256" key="1">
    <source>
        <dbReference type="ARBA" id="ARBA00001946"/>
    </source>
</evidence>
<protein>
    <recommendedName>
        <fullName evidence="13">CBS domain-containing protein</fullName>
    </recommendedName>
</protein>
<accession>A0A1E5G411</accession>
<evidence type="ECO:0000256" key="11">
    <source>
        <dbReference type="PROSITE-ProRule" id="PRU00703"/>
    </source>
</evidence>
<dbReference type="PROSITE" id="PS51371">
    <property type="entry name" value="CBS"/>
    <property type="match status" value="2"/>
</dbReference>
<keyword evidence="11" id="KW-0129">CBS domain</keyword>
<dbReference type="GO" id="GO:0046872">
    <property type="term" value="F:metal ion binding"/>
    <property type="evidence" value="ECO:0007669"/>
    <property type="project" value="UniProtKB-KW"/>
</dbReference>
<keyword evidence="15" id="KW-1185">Reference proteome</keyword>
<evidence type="ECO:0000256" key="4">
    <source>
        <dbReference type="ARBA" id="ARBA00022679"/>
    </source>
</evidence>
<dbReference type="InterPro" id="IPR000644">
    <property type="entry name" value="CBS_dom"/>
</dbReference>
<dbReference type="Gene3D" id="1.10.3090.10">
    <property type="entry name" value="cca-adding enzyme, domain 2"/>
    <property type="match status" value="1"/>
</dbReference>
<feature type="domain" description="CBS" evidence="13">
    <location>
        <begin position="376"/>
        <end position="432"/>
    </location>
</feature>
<dbReference type="SUPFAM" id="SSF81891">
    <property type="entry name" value="Poly A polymerase C-terminal region-like"/>
    <property type="match status" value="1"/>
</dbReference>
<keyword evidence="6" id="KW-0548">Nucleotidyltransferase</keyword>
<evidence type="ECO:0000259" key="13">
    <source>
        <dbReference type="PROSITE" id="PS51371"/>
    </source>
</evidence>
<dbReference type="Gene3D" id="3.10.310.30">
    <property type="match status" value="1"/>
</dbReference>
<dbReference type="SMART" id="SM00116">
    <property type="entry name" value="CBS"/>
    <property type="match status" value="2"/>
</dbReference>
<dbReference type="InterPro" id="IPR002646">
    <property type="entry name" value="PolA_pol_head_dom"/>
</dbReference>
<keyword evidence="3" id="KW-0820">tRNA-binding</keyword>
<evidence type="ECO:0000256" key="9">
    <source>
        <dbReference type="ARBA" id="ARBA00022842"/>
    </source>
</evidence>
<dbReference type="PANTHER" id="PTHR47788:SF1">
    <property type="entry name" value="A-ADDING TRNA NUCLEOTIDYLTRANSFERASE"/>
    <property type="match status" value="1"/>
</dbReference>
<dbReference type="GO" id="GO:0016779">
    <property type="term" value="F:nucleotidyltransferase activity"/>
    <property type="evidence" value="ECO:0007669"/>
    <property type="project" value="UniProtKB-KW"/>
</dbReference>
<evidence type="ECO:0000313" key="15">
    <source>
        <dbReference type="Proteomes" id="UP000094296"/>
    </source>
</evidence>
<evidence type="ECO:0000256" key="10">
    <source>
        <dbReference type="ARBA" id="ARBA00022884"/>
    </source>
</evidence>
<dbReference type="RefSeq" id="WP_069642605.1">
    <property type="nucleotide sequence ID" value="NZ_MIJE01000005.1"/>
</dbReference>
<dbReference type="InterPro" id="IPR046342">
    <property type="entry name" value="CBS_dom_sf"/>
</dbReference>
<comment type="similarity">
    <text evidence="2 12">Belongs to the tRNA nucleotidyltransferase/poly(A) polymerase family.</text>
</comment>
<dbReference type="GO" id="GO:0000049">
    <property type="term" value="F:tRNA binding"/>
    <property type="evidence" value="ECO:0007669"/>
    <property type="project" value="UniProtKB-KW"/>
</dbReference>
<dbReference type="CDD" id="cd05398">
    <property type="entry name" value="NT_ClassII-CCAase"/>
    <property type="match status" value="1"/>
</dbReference>
<dbReference type="Gene3D" id="3.10.580.10">
    <property type="entry name" value="CBS-domain"/>
    <property type="match status" value="1"/>
</dbReference>
<keyword evidence="4 12" id="KW-0808">Transferase</keyword>
<dbReference type="CDD" id="cd04595">
    <property type="entry name" value="CBS_pair_DHH_polyA_Pol_assoc"/>
    <property type="match status" value="1"/>
</dbReference>
<evidence type="ECO:0000256" key="12">
    <source>
        <dbReference type="RuleBase" id="RU003953"/>
    </source>
</evidence>
<dbReference type="Gene3D" id="3.90.1640.10">
    <property type="entry name" value="inorganic pyrophosphatase (n-terminal core)"/>
    <property type="match status" value="1"/>
</dbReference>
<dbReference type="GO" id="GO:0008033">
    <property type="term" value="P:tRNA processing"/>
    <property type="evidence" value="ECO:0007669"/>
    <property type="project" value="UniProtKB-KW"/>
</dbReference>
<dbReference type="InterPro" id="IPR038763">
    <property type="entry name" value="DHH_sf"/>
</dbReference>
<comment type="caution">
    <text evidence="14">The sequence shown here is derived from an EMBL/GenBank/DDBJ whole genome shotgun (WGS) entry which is preliminary data.</text>
</comment>
<dbReference type="PANTHER" id="PTHR47788">
    <property type="entry name" value="POLYA POLYMERASE"/>
    <property type="match status" value="1"/>
</dbReference>
<dbReference type="InterPro" id="IPR001667">
    <property type="entry name" value="DDH_dom"/>
</dbReference>
<name>A0A1E5G411_9FIRM</name>
<reference evidence="14 15" key="1">
    <citation type="submission" date="2016-09" db="EMBL/GenBank/DDBJ databases">
        <title>Draft genome sequence for the type strain of Desulfuribacillus alkaliarsenatis AHT28, an obligately anaerobic, sulfidogenic bacterium isolated from Russian soda lake sediments.</title>
        <authorList>
            <person name="Abin C.A."/>
            <person name="Hollibaugh J.T."/>
        </authorList>
    </citation>
    <scope>NUCLEOTIDE SEQUENCE [LARGE SCALE GENOMIC DNA]</scope>
    <source>
        <strain evidence="14 15">AHT28</strain>
    </source>
</reference>
<evidence type="ECO:0000256" key="2">
    <source>
        <dbReference type="ARBA" id="ARBA00007265"/>
    </source>
</evidence>
<organism evidence="14 15">
    <name type="scientific">Desulfuribacillus alkaliarsenatis</name>
    <dbReference type="NCBI Taxonomy" id="766136"/>
    <lineage>
        <taxon>Bacteria</taxon>
        <taxon>Bacillati</taxon>
        <taxon>Bacillota</taxon>
        <taxon>Desulfuribacillia</taxon>
        <taxon>Desulfuribacillales</taxon>
        <taxon>Desulfuribacillaceae</taxon>
        <taxon>Desulfuribacillus</taxon>
    </lineage>
</organism>
<keyword evidence="8" id="KW-0547">Nucleotide-binding</keyword>
<proteinExistence type="inferred from homology"/>
<keyword evidence="9" id="KW-0460">Magnesium</keyword>
<gene>
    <name evidence="14" type="ORF">BHF68_14155</name>
</gene>
<keyword evidence="10 12" id="KW-0694">RNA-binding</keyword>
<keyword evidence="7" id="KW-0479">Metal-binding</keyword>
<dbReference type="Gene3D" id="3.30.460.10">
    <property type="entry name" value="Beta Polymerase, domain 2"/>
    <property type="match status" value="1"/>
</dbReference>
<dbReference type="SUPFAM" id="SSF54631">
    <property type="entry name" value="CBS-domain pair"/>
    <property type="match status" value="1"/>
</dbReference>
<evidence type="ECO:0000256" key="3">
    <source>
        <dbReference type="ARBA" id="ARBA00022555"/>
    </source>
</evidence>
<sequence>MQVIVSHINIDFDGLASIVAAKKLYPKAKMVLPDKISIPVQQFLAIYRDSFEFYVPRQIDWKLVTHVIMVDIANLERLGAFTKELPKEGIHYTVYDHHQPHETDIKADSGNVELIGATVTMLLEQIEANKIPITSFEATVMAIGLYSDTGSFTYLGTTARDMKAASYLMEQGANLAIVASYTDRPLLQEQQQILNSLLLNATEIQVQGIEILISWHRQKDYLGGLAILARKLLDVTGSHAAFIVVEMAKKVFIIGRSSTERVDVLPIISSYDGGGHSKAASASVKHGDCLEIVKQIKEALPSIVRAAVVARGMMTSAVKTIAPETTIEDAAKMMLRYGHTGFPIVKGEQLVGIISRRDLDKATHHGLGHAPVKGFMSKDLVTITPDTTLEEIQNIMIEHNVGRMPVMDNNQLVGIVSRTDVVEFLHGKDVQTNAEIDGLGNKPIVMNLMDAMNKNIDDIIYSLLRNIGEKADKLGFKAYIIGGVVRDLVIGFKNEDIDIVVEGDGIQFAQMLAEEFGGSVRSHEKFGTATWKTDEFCVANKSYCREGLKFDITTARREYYDYPAALPTVERSSLKEDLYRRDFTINAMAIQINDSEFGKLIDYFHGIKDINNKKIRVLYNLSFVEDPTRILRAVRFEQRFGFLMDGHTQELALNSLDKIPAVSEVRIANELKNLFQEQHPVEAIERLAALGVWDYIIGDGVASLEVLERVKELKGVIKIVTNKNVNNQDIHITSPYDNDKYRFWICYLASLFYDNDQWLERVQRFTLNNDDVEVLNHIQKLEAIWQDKIFMQTSLGVIHRELYQFRVEAIIFVLTLTSDYRQQAKTIIEYLQKRVAIPALLTGKKLKELGIKPGPIYSEILFEYECAYLNGEISNKDQINYWLQSCIDDR</sequence>
<feature type="domain" description="CBS" evidence="13">
    <location>
        <begin position="314"/>
        <end position="372"/>
    </location>
</feature>
<evidence type="ECO:0000256" key="7">
    <source>
        <dbReference type="ARBA" id="ARBA00022723"/>
    </source>
</evidence>
<dbReference type="Pfam" id="PF01743">
    <property type="entry name" value="PolyA_pol"/>
    <property type="match status" value="1"/>
</dbReference>
<dbReference type="Pfam" id="PF00571">
    <property type="entry name" value="CBS"/>
    <property type="match status" value="2"/>
</dbReference>
<evidence type="ECO:0000256" key="6">
    <source>
        <dbReference type="ARBA" id="ARBA00022695"/>
    </source>
</evidence>
<dbReference type="InterPro" id="IPR043519">
    <property type="entry name" value="NT_sf"/>
</dbReference>
<comment type="cofactor">
    <cofactor evidence="1">
        <name>Mg(2+)</name>
        <dbReference type="ChEBI" id="CHEBI:18420"/>
    </cofactor>
</comment>
<evidence type="ECO:0000256" key="5">
    <source>
        <dbReference type="ARBA" id="ARBA00022694"/>
    </source>
</evidence>
<dbReference type="Proteomes" id="UP000094296">
    <property type="component" value="Unassembled WGS sequence"/>
</dbReference>